<dbReference type="Proteomes" id="UP000823854">
    <property type="component" value="Unassembled WGS sequence"/>
</dbReference>
<keyword evidence="1" id="KW-0812">Transmembrane</keyword>
<evidence type="ECO:0000313" key="2">
    <source>
        <dbReference type="EMBL" id="HJC70196.1"/>
    </source>
</evidence>
<feature type="transmembrane region" description="Helical" evidence="1">
    <location>
        <begin position="110"/>
        <end position="131"/>
    </location>
</feature>
<accession>A0A9D2TID8</accession>
<sequence>MSETLMVWLRIATRLVLVQLTMVALSLLGLGLLGIAPAATAAARVVGPVRRDEALPVVRTMWETWRTSLLRSNLAAAPAGLLAAAAAGNLLLLGAGALDGAGALGGMVTTASGLVLVLACLTWMITVTLAADPDLSAAEALRAGVLFPLVFPGTGLSLLVTLGGVALVGALVTAVAVLVGGAAAMLCAEALVSARRRLLSERLAPV</sequence>
<name>A0A9D2TID8_9MICO</name>
<feature type="transmembrane region" description="Helical" evidence="1">
    <location>
        <begin position="159"/>
        <end position="192"/>
    </location>
</feature>
<dbReference type="Pfam" id="PF04854">
    <property type="entry name" value="DUF624"/>
    <property type="match status" value="1"/>
</dbReference>
<organism evidence="2 3">
    <name type="scientific">Candidatus Brachybacterium intestinipullorum</name>
    <dbReference type="NCBI Taxonomy" id="2838512"/>
    <lineage>
        <taxon>Bacteria</taxon>
        <taxon>Bacillati</taxon>
        <taxon>Actinomycetota</taxon>
        <taxon>Actinomycetes</taxon>
        <taxon>Micrococcales</taxon>
        <taxon>Dermabacteraceae</taxon>
        <taxon>Brachybacterium</taxon>
    </lineage>
</organism>
<protein>
    <submittedName>
        <fullName evidence="2">DUF624 domain-containing protein</fullName>
    </submittedName>
</protein>
<evidence type="ECO:0000256" key="1">
    <source>
        <dbReference type="SAM" id="Phobius"/>
    </source>
</evidence>
<evidence type="ECO:0000313" key="3">
    <source>
        <dbReference type="Proteomes" id="UP000823854"/>
    </source>
</evidence>
<dbReference type="EMBL" id="DWWC01000226">
    <property type="protein sequence ID" value="HJC70196.1"/>
    <property type="molecule type" value="Genomic_DNA"/>
</dbReference>
<keyword evidence="1" id="KW-1133">Transmembrane helix</keyword>
<reference evidence="2" key="2">
    <citation type="submission" date="2021-04" db="EMBL/GenBank/DDBJ databases">
        <authorList>
            <person name="Gilroy R."/>
        </authorList>
    </citation>
    <scope>NUCLEOTIDE SEQUENCE</scope>
    <source>
        <strain evidence="2">CHK130-7132</strain>
    </source>
</reference>
<dbReference type="AlphaFoldDB" id="A0A9D2TID8"/>
<gene>
    <name evidence="2" type="ORF">H9932_11080</name>
</gene>
<keyword evidence="1" id="KW-0472">Membrane</keyword>
<comment type="caution">
    <text evidence="2">The sequence shown here is derived from an EMBL/GenBank/DDBJ whole genome shotgun (WGS) entry which is preliminary data.</text>
</comment>
<reference evidence="2" key="1">
    <citation type="journal article" date="2021" name="PeerJ">
        <title>Extensive microbial diversity within the chicken gut microbiome revealed by metagenomics and culture.</title>
        <authorList>
            <person name="Gilroy R."/>
            <person name="Ravi A."/>
            <person name="Getino M."/>
            <person name="Pursley I."/>
            <person name="Horton D.L."/>
            <person name="Alikhan N.F."/>
            <person name="Baker D."/>
            <person name="Gharbi K."/>
            <person name="Hall N."/>
            <person name="Watson M."/>
            <person name="Adriaenssens E.M."/>
            <person name="Foster-Nyarko E."/>
            <person name="Jarju S."/>
            <person name="Secka A."/>
            <person name="Antonio M."/>
            <person name="Oren A."/>
            <person name="Chaudhuri R.R."/>
            <person name="La Ragione R."/>
            <person name="Hildebrand F."/>
            <person name="Pallen M.J."/>
        </authorList>
    </citation>
    <scope>NUCLEOTIDE SEQUENCE</scope>
    <source>
        <strain evidence="2">CHK130-7132</strain>
    </source>
</reference>
<dbReference type="InterPro" id="IPR006938">
    <property type="entry name" value="DUF624"/>
</dbReference>
<feature type="transmembrane region" description="Helical" evidence="1">
    <location>
        <begin position="75"/>
        <end position="98"/>
    </location>
</feature>
<proteinExistence type="predicted"/>